<dbReference type="GO" id="GO:0140741">
    <property type="term" value="F:tRNA-uracil-4 sulfurtransferase activity"/>
    <property type="evidence" value="ECO:0007669"/>
    <property type="project" value="UniProtKB-EC"/>
</dbReference>
<evidence type="ECO:0000259" key="20">
    <source>
        <dbReference type="Pfam" id="PF02926"/>
    </source>
</evidence>
<name>U7DA47_9BACT</name>
<evidence type="ECO:0000256" key="9">
    <source>
        <dbReference type="ARBA" id="ARBA00050570"/>
    </source>
</evidence>
<dbReference type="CDD" id="cd11716">
    <property type="entry name" value="THUMP_ThiI"/>
    <property type="match status" value="1"/>
</dbReference>
<keyword evidence="4 18" id="KW-0808">Transferase</keyword>
<proteinExistence type="inferred from homology"/>
<dbReference type="HAMAP" id="MF_00021">
    <property type="entry name" value="ThiI"/>
    <property type="match status" value="1"/>
</dbReference>
<evidence type="ECO:0000256" key="11">
    <source>
        <dbReference type="ARBA" id="ARBA00058382"/>
    </source>
</evidence>
<dbReference type="EMBL" id="ASJR01000007">
    <property type="protein sequence ID" value="ERP31992.1"/>
    <property type="molecule type" value="Genomic_DNA"/>
</dbReference>
<dbReference type="InterPro" id="IPR049961">
    <property type="entry name" value="ThiI_N"/>
</dbReference>
<dbReference type="Pfam" id="PF02926">
    <property type="entry name" value="THUMP"/>
    <property type="match status" value="1"/>
</dbReference>
<comment type="pathway">
    <text evidence="18">Cofactor biosynthesis; thiamine diphosphate biosynthesis.</text>
</comment>
<comment type="caution">
    <text evidence="22">The sequence shown here is derived from an EMBL/GenBank/DDBJ whole genome shotgun (WGS) entry which is preliminary data.</text>
</comment>
<dbReference type="GO" id="GO:0009228">
    <property type="term" value="P:thiamine biosynthetic process"/>
    <property type="evidence" value="ECO:0007669"/>
    <property type="project" value="UniProtKB-KW"/>
</dbReference>
<feature type="binding site" evidence="18">
    <location>
        <begin position="209"/>
        <end position="210"/>
    </location>
    <ligand>
        <name>ATP</name>
        <dbReference type="ChEBI" id="CHEBI:30616"/>
    </ligand>
</feature>
<dbReference type="InterPro" id="IPR049962">
    <property type="entry name" value="THUMP_ThiI"/>
</dbReference>
<keyword evidence="3" id="KW-0820">tRNA-binding</keyword>
<reference evidence="22 23" key="1">
    <citation type="journal article" date="2013" name="Environ. Microbiol.">
        <title>Genome analysis of Chitinivibrio alkaliphilus gen. nov., sp. nov., a novel extremely haloalkaliphilic anaerobic chitinolytic bacterium from the candidate phylum Termite Group 3.</title>
        <authorList>
            <person name="Sorokin D.Y."/>
            <person name="Gumerov V.M."/>
            <person name="Rakitin A.L."/>
            <person name="Beletsky A.V."/>
            <person name="Damste J.S."/>
            <person name="Muyzer G."/>
            <person name="Mardanov A.V."/>
            <person name="Ravin N.V."/>
        </authorList>
    </citation>
    <scope>NUCLEOTIDE SEQUENCE [LARGE SCALE GENOMIC DNA]</scope>
    <source>
        <strain evidence="22 23">ACht1</strain>
    </source>
</reference>
<evidence type="ECO:0000256" key="15">
    <source>
        <dbReference type="ARBA" id="ARBA00075337"/>
    </source>
</evidence>
<evidence type="ECO:0000256" key="3">
    <source>
        <dbReference type="ARBA" id="ARBA00022555"/>
    </source>
</evidence>
<feature type="binding site" evidence="18">
    <location>
        <position position="290"/>
    </location>
    <ligand>
        <name>ATP</name>
        <dbReference type="ChEBI" id="CHEBI:30616"/>
    </ligand>
</feature>
<dbReference type="SUPFAM" id="SSF52402">
    <property type="entry name" value="Adenine nucleotide alpha hydrolases-like"/>
    <property type="match status" value="1"/>
</dbReference>
<comment type="catalytic activity">
    <reaction evidence="10 18">
        <text>[ThiS sulfur-carrier protein]-C-terminal Gly-Gly-AMP + S-sulfanyl-L-cysteinyl-[cysteine desulfurase] + AH2 = [ThiS sulfur-carrier protein]-C-terminal-Gly-aminoethanethioate + L-cysteinyl-[cysteine desulfurase] + A + AMP + 2 H(+)</text>
        <dbReference type="Rhea" id="RHEA:43340"/>
        <dbReference type="Rhea" id="RHEA-COMP:12157"/>
        <dbReference type="Rhea" id="RHEA-COMP:12158"/>
        <dbReference type="Rhea" id="RHEA-COMP:12910"/>
        <dbReference type="Rhea" id="RHEA-COMP:19908"/>
        <dbReference type="ChEBI" id="CHEBI:13193"/>
        <dbReference type="ChEBI" id="CHEBI:15378"/>
        <dbReference type="ChEBI" id="CHEBI:17499"/>
        <dbReference type="ChEBI" id="CHEBI:29950"/>
        <dbReference type="ChEBI" id="CHEBI:61963"/>
        <dbReference type="ChEBI" id="CHEBI:90618"/>
        <dbReference type="ChEBI" id="CHEBI:232372"/>
        <dbReference type="ChEBI" id="CHEBI:456215"/>
    </reaction>
</comment>
<evidence type="ECO:0000313" key="22">
    <source>
        <dbReference type="EMBL" id="ERP31992.1"/>
    </source>
</evidence>
<dbReference type="Gene3D" id="3.30.2130.30">
    <property type="match status" value="1"/>
</dbReference>
<evidence type="ECO:0000259" key="19">
    <source>
        <dbReference type="Pfam" id="PF02568"/>
    </source>
</evidence>
<evidence type="ECO:0000256" key="8">
    <source>
        <dbReference type="ARBA" id="ARBA00022977"/>
    </source>
</evidence>
<keyword evidence="5 18" id="KW-0547">Nucleotide-binding</keyword>
<dbReference type="Proteomes" id="UP000017148">
    <property type="component" value="Unassembled WGS sequence"/>
</dbReference>
<dbReference type="GO" id="GO:0005524">
    <property type="term" value="F:ATP binding"/>
    <property type="evidence" value="ECO:0007669"/>
    <property type="project" value="UniProtKB-UniRule"/>
</dbReference>
<dbReference type="InterPro" id="IPR054173">
    <property type="entry name" value="ThiI_fer"/>
</dbReference>
<feature type="binding site" evidence="18">
    <location>
        <begin position="184"/>
        <end position="185"/>
    </location>
    <ligand>
        <name>ATP</name>
        <dbReference type="ChEBI" id="CHEBI:30616"/>
    </ligand>
</feature>
<evidence type="ECO:0000256" key="10">
    <source>
        <dbReference type="ARBA" id="ARBA00052330"/>
    </source>
</evidence>
<comment type="similarity">
    <text evidence="12 18">Belongs to the ThiI family.</text>
</comment>
<comment type="function">
    <text evidence="11 18">Catalyzes the ATP-dependent transfer of a sulfur to tRNA to produce 4-thiouridine in position 8 of tRNAs, which functions as a near-UV photosensor. Also catalyzes the transfer of sulfur to the sulfur carrier protein ThiS, forming ThiS-thiocarboxylate. This is a step in the synthesis of thiazole, in the thiamine biosynthesis pathway. The sulfur is donated as persulfide by IscS.</text>
</comment>
<dbReference type="InterPro" id="IPR020536">
    <property type="entry name" value="ThiI_AANH"/>
</dbReference>
<evidence type="ECO:0000313" key="23">
    <source>
        <dbReference type="Proteomes" id="UP000017148"/>
    </source>
</evidence>
<sequence length="410" mass="46154">MTPQNILYLRFGELFLKGKNRHRFIDTLIHNLKQRLTPFPHTTLHHNYYSATIMLNKTPLAPVERALSTLFGIQSFAVGVPTAKNIETICTDTIPLLHHHNIPKNSRIRIQARRSSKDFPYKSIEIGQRLAQHLTDHSPYTAAVQPPHTTLTVQIRKKDALLLLEKGKGPGGMPVGTAGKGLLMLSGGIDSPVAAYLLMKRGIAVEAIHFESPPHTTQRARQKVFDLAHRLASYMPSQTIRVHTIPFTHLQETLFQSTPSSYGMTIMRRMMYRISHALAQKKGISLLANGESIGQVASQTVESMAAITPVTSLPVLRPLACMDKEEIISIARHIDTYDISIRPYDDCCTLFVPPNPATRPREELCQKYEEHFPFTELISQCLEKYTTHTISADKPYHVNQELTETIDDLL</sequence>
<feature type="domain" description="THUMP" evidence="20">
    <location>
        <begin position="83"/>
        <end position="164"/>
    </location>
</feature>
<dbReference type="GO" id="GO:0052837">
    <property type="term" value="P:thiazole biosynthetic process"/>
    <property type="evidence" value="ECO:0007669"/>
    <property type="project" value="TreeGrafter"/>
</dbReference>
<evidence type="ECO:0000256" key="13">
    <source>
        <dbReference type="ARBA" id="ARBA00066827"/>
    </source>
</evidence>
<dbReference type="RefSeq" id="WP_022636467.1">
    <property type="nucleotide sequence ID" value="NZ_ASJR01000007.1"/>
</dbReference>
<dbReference type="GO" id="GO:0004810">
    <property type="term" value="F:CCA tRNA nucleotidyltransferase activity"/>
    <property type="evidence" value="ECO:0007669"/>
    <property type="project" value="InterPro"/>
</dbReference>
<evidence type="ECO:0000259" key="21">
    <source>
        <dbReference type="Pfam" id="PF22025"/>
    </source>
</evidence>
<dbReference type="NCBIfam" id="TIGR00342">
    <property type="entry name" value="tRNA uracil 4-sulfurtransferase ThiI"/>
    <property type="match status" value="1"/>
</dbReference>
<dbReference type="Pfam" id="PF02568">
    <property type="entry name" value="ThiI"/>
    <property type="match status" value="1"/>
</dbReference>
<organism evidence="22 23">
    <name type="scientific">Chitinivibrio alkaliphilus ACht1</name>
    <dbReference type="NCBI Taxonomy" id="1313304"/>
    <lineage>
        <taxon>Bacteria</taxon>
        <taxon>Pseudomonadati</taxon>
        <taxon>Fibrobacterota</taxon>
        <taxon>Chitinivibrionia</taxon>
        <taxon>Chitinivibrionales</taxon>
        <taxon>Chitinivibrionaceae</taxon>
        <taxon>Chitinivibrio</taxon>
    </lineage>
</organism>
<evidence type="ECO:0000256" key="14">
    <source>
        <dbReference type="ARBA" id="ARBA00071867"/>
    </source>
</evidence>
<evidence type="ECO:0000256" key="7">
    <source>
        <dbReference type="ARBA" id="ARBA00022884"/>
    </source>
</evidence>
<protein>
    <recommendedName>
        <fullName evidence="14 18">Probable tRNA sulfurtransferase</fullName>
        <ecNumber evidence="13 18">2.8.1.4</ecNumber>
    </recommendedName>
    <alternativeName>
        <fullName evidence="15 18">Sulfur carrier protein ThiS sulfurtransferase</fullName>
    </alternativeName>
    <alternativeName>
        <fullName evidence="16 18">Thiamine biosynthesis protein ThiI</fullName>
    </alternativeName>
    <alternativeName>
        <fullName evidence="17 18">tRNA 4-thiouridine synthase</fullName>
    </alternativeName>
</protein>
<feature type="binding site" evidence="18">
    <location>
        <position position="299"/>
    </location>
    <ligand>
        <name>ATP</name>
        <dbReference type="ChEBI" id="CHEBI:30616"/>
    </ligand>
</feature>
<dbReference type="Pfam" id="PF22025">
    <property type="entry name" value="ThiI_fer"/>
    <property type="match status" value="1"/>
</dbReference>
<gene>
    <name evidence="18" type="primary">thiI</name>
    <name evidence="22" type="ORF">CALK_0971</name>
</gene>
<feature type="domain" description="ThiI ferredoxin-like" evidence="21">
    <location>
        <begin position="8"/>
        <end position="76"/>
    </location>
</feature>
<evidence type="ECO:0000256" key="5">
    <source>
        <dbReference type="ARBA" id="ARBA00022741"/>
    </source>
</evidence>
<dbReference type="FunFam" id="3.40.50.620:FF:000053">
    <property type="entry name" value="Probable tRNA sulfurtransferase"/>
    <property type="match status" value="1"/>
</dbReference>
<dbReference type="GO" id="GO:0000049">
    <property type="term" value="F:tRNA binding"/>
    <property type="evidence" value="ECO:0007669"/>
    <property type="project" value="UniProtKB-KW"/>
</dbReference>
<dbReference type="GO" id="GO:0009229">
    <property type="term" value="P:thiamine diphosphate biosynthetic process"/>
    <property type="evidence" value="ECO:0007669"/>
    <property type="project" value="UniProtKB-UniRule"/>
</dbReference>
<dbReference type="InterPro" id="IPR050102">
    <property type="entry name" value="tRNA_sulfurtransferase_ThiI"/>
</dbReference>
<dbReference type="STRING" id="1313304.CALK_0971"/>
<dbReference type="InterPro" id="IPR003720">
    <property type="entry name" value="tRNA_STrfase"/>
</dbReference>
<dbReference type="Gene3D" id="3.40.50.620">
    <property type="entry name" value="HUPs"/>
    <property type="match status" value="1"/>
</dbReference>
<comment type="catalytic activity">
    <reaction evidence="9 18">
        <text>[ThiI sulfur-carrier protein]-S-sulfanyl-L-cysteine + a uridine in tRNA + 2 reduced [2Fe-2S]-[ferredoxin] + ATP + H(+) = [ThiI sulfur-carrier protein]-L-cysteine + a 4-thiouridine in tRNA + 2 oxidized [2Fe-2S]-[ferredoxin] + AMP + diphosphate</text>
        <dbReference type="Rhea" id="RHEA:24176"/>
        <dbReference type="Rhea" id="RHEA-COMP:10000"/>
        <dbReference type="Rhea" id="RHEA-COMP:10001"/>
        <dbReference type="Rhea" id="RHEA-COMP:13337"/>
        <dbReference type="Rhea" id="RHEA-COMP:13338"/>
        <dbReference type="Rhea" id="RHEA-COMP:13339"/>
        <dbReference type="Rhea" id="RHEA-COMP:13340"/>
        <dbReference type="ChEBI" id="CHEBI:15378"/>
        <dbReference type="ChEBI" id="CHEBI:29950"/>
        <dbReference type="ChEBI" id="CHEBI:30616"/>
        <dbReference type="ChEBI" id="CHEBI:33019"/>
        <dbReference type="ChEBI" id="CHEBI:33737"/>
        <dbReference type="ChEBI" id="CHEBI:33738"/>
        <dbReference type="ChEBI" id="CHEBI:61963"/>
        <dbReference type="ChEBI" id="CHEBI:65315"/>
        <dbReference type="ChEBI" id="CHEBI:136798"/>
        <dbReference type="ChEBI" id="CHEBI:456215"/>
        <dbReference type="EC" id="2.8.1.4"/>
    </reaction>
</comment>
<dbReference type="PANTHER" id="PTHR43209">
    <property type="entry name" value="TRNA SULFURTRANSFERASE"/>
    <property type="match status" value="1"/>
</dbReference>
<keyword evidence="7" id="KW-0694">RNA-binding</keyword>
<feature type="binding site" evidence="18">
    <location>
        <position position="268"/>
    </location>
    <ligand>
        <name>ATP</name>
        <dbReference type="ChEBI" id="CHEBI:30616"/>
    </ligand>
</feature>
<evidence type="ECO:0000256" key="2">
    <source>
        <dbReference type="ARBA" id="ARBA00022490"/>
    </source>
</evidence>
<dbReference type="eggNOG" id="COG0301">
    <property type="taxonomic scope" value="Bacteria"/>
</dbReference>
<evidence type="ECO:0000256" key="17">
    <source>
        <dbReference type="ARBA" id="ARBA00080570"/>
    </source>
</evidence>
<evidence type="ECO:0000256" key="18">
    <source>
        <dbReference type="HAMAP-Rule" id="MF_00021"/>
    </source>
</evidence>
<dbReference type="AlphaFoldDB" id="U7DA47"/>
<dbReference type="PATRIC" id="fig|1313304.3.peg.927"/>
<dbReference type="UniPathway" id="UPA00060"/>
<keyword evidence="23" id="KW-1185">Reference proteome</keyword>
<keyword evidence="2 18" id="KW-0963">Cytoplasm</keyword>
<comment type="subcellular location">
    <subcellularLocation>
        <location evidence="1 18">Cytoplasm</location>
    </subcellularLocation>
</comment>
<dbReference type="OrthoDB" id="9773948at2"/>
<dbReference type="EC" id="2.8.1.4" evidence="13 18"/>
<accession>U7DA47</accession>
<dbReference type="PANTHER" id="PTHR43209:SF1">
    <property type="entry name" value="TRNA SULFURTRANSFERASE"/>
    <property type="match status" value="1"/>
</dbReference>
<feature type="domain" description="Thil AANH" evidence="19">
    <location>
        <begin position="176"/>
        <end position="372"/>
    </location>
</feature>
<evidence type="ECO:0000256" key="16">
    <source>
        <dbReference type="ARBA" id="ARBA00077849"/>
    </source>
</evidence>
<dbReference type="CDD" id="cd01712">
    <property type="entry name" value="PPase_ThiI"/>
    <property type="match status" value="1"/>
</dbReference>
<dbReference type="GO" id="GO:0005829">
    <property type="term" value="C:cytosol"/>
    <property type="evidence" value="ECO:0007669"/>
    <property type="project" value="TreeGrafter"/>
</dbReference>
<evidence type="ECO:0000256" key="6">
    <source>
        <dbReference type="ARBA" id="ARBA00022840"/>
    </source>
</evidence>
<keyword evidence="6 18" id="KW-0067">ATP-binding</keyword>
<dbReference type="SUPFAM" id="SSF143437">
    <property type="entry name" value="THUMP domain-like"/>
    <property type="match status" value="1"/>
</dbReference>
<dbReference type="InterPro" id="IPR014729">
    <property type="entry name" value="Rossmann-like_a/b/a_fold"/>
</dbReference>
<evidence type="ECO:0000256" key="4">
    <source>
        <dbReference type="ARBA" id="ARBA00022679"/>
    </source>
</evidence>
<evidence type="ECO:0000256" key="1">
    <source>
        <dbReference type="ARBA" id="ARBA00004496"/>
    </source>
</evidence>
<dbReference type="GO" id="GO:0002937">
    <property type="term" value="P:tRNA 4-thiouridine biosynthesis"/>
    <property type="evidence" value="ECO:0007669"/>
    <property type="project" value="TreeGrafter"/>
</dbReference>
<evidence type="ECO:0000256" key="12">
    <source>
        <dbReference type="ARBA" id="ARBA00061472"/>
    </source>
</evidence>
<dbReference type="InterPro" id="IPR004114">
    <property type="entry name" value="THUMP_dom"/>
</dbReference>
<keyword evidence="8 18" id="KW-0784">Thiamine biosynthesis</keyword>